<evidence type="ECO:0000256" key="4">
    <source>
        <dbReference type="ARBA" id="ARBA00006463"/>
    </source>
</evidence>
<evidence type="ECO:0000256" key="2">
    <source>
        <dbReference type="ARBA" id="ARBA00001913"/>
    </source>
</evidence>
<dbReference type="Pfam" id="PF03211">
    <property type="entry name" value="Pectate_lyase"/>
    <property type="match status" value="1"/>
</dbReference>
<evidence type="ECO:0000256" key="8">
    <source>
        <dbReference type="ARBA" id="ARBA00022837"/>
    </source>
</evidence>
<keyword evidence="9" id="KW-0456">Lyase</keyword>
<accession>A0A915DSF3</accession>
<evidence type="ECO:0000256" key="10">
    <source>
        <dbReference type="ARBA" id="ARBA00025679"/>
    </source>
</evidence>
<comment type="cofactor">
    <cofactor evidence="2">
        <name>Ca(2+)</name>
        <dbReference type="ChEBI" id="CHEBI:29108"/>
    </cofactor>
</comment>
<dbReference type="WBParaSite" id="jg23169">
    <property type="protein sequence ID" value="jg23169"/>
    <property type="gene ID" value="jg23169"/>
</dbReference>
<evidence type="ECO:0000256" key="1">
    <source>
        <dbReference type="ARBA" id="ARBA00000695"/>
    </source>
</evidence>
<evidence type="ECO:0000256" key="6">
    <source>
        <dbReference type="ARBA" id="ARBA00022525"/>
    </source>
</evidence>
<dbReference type="SUPFAM" id="SSF51126">
    <property type="entry name" value="Pectin lyase-like"/>
    <property type="match status" value="1"/>
</dbReference>
<sequence>MFHSLIFHTIFTAFAFCQVGHCQFWPKSVGEDVTVDATIVETAVKKSVKRQCLTSGTEGSADGVHCTGGGCDVTNVWFENVGEDAITFYGLTSDSIKYTVTGGGAKDAADKVMQFNGKGTATIRNFWVDTFTRFIRTCGNCENQYKRTIVISNLTALNGASGQFIAGINFNYGDSATLTQIKLGGSTAKKVNPCKRFVVYLKDKERPSPMELILMENIASIRLLTLPICHKRRIWRFSIFCMTCIFIHH</sequence>
<keyword evidence="6" id="KW-0964">Secreted</keyword>
<dbReference type="EC" id="4.2.2.2" evidence="5"/>
<keyword evidence="8" id="KW-0106">Calcium</keyword>
<dbReference type="GO" id="GO:0030570">
    <property type="term" value="F:pectate lyase activity"/>
    <property type="evidence" value="ECO:0007669"/>
    <property type="project" value="UniProtKB-EC"/>
</dbReference>
<dbReference type="InterPro" id="IPR012334">
    <property type="entry name" value="Pectin_lyas_fold"/>
</dbReference>
<dbReference type="GO" id="GO:0005576">
    <property type="term" value="C:extracellular region"/>
    <property type="evidence" value="ECO:0007669"/>
    <property type="project" value="UniProtKB-SubCell"/>
</dbReference>
<comment type="subcellular location">
    <subcellularLocation>
        <location evidence="3">Secreted</location>
    </subcellularLocation>
</comment>
<evidence type="ECO:0000313" key="13">
    <source>
        <dbReference type="Proteomes" id="UP000887574"/>
    </source>
</evidence>
<dbReference type="PANTHER" id="PTHR33407:SF9">
    <property type="entry name" value="PECTATE LYASE F-RELATED"/>
    <property type="match status" value="1"/>
</dbReference>
<dbReference type="GO" id="GO:0045490">
    <property type="term" value="P:pectin catabolic process"/>
    <property type="evidence" value="ECO:0007669"/>
    <property type="project" value="TreeGrafter"/>
</dbReference>
<proteinExistence type="inferred from homology"/>
<dbReference type="InterPro" id="IPR004898">
    <property type="entry name" value="Pectate_lyase_PlyH/PlyE-like"/>
</dbReference>
<comment type="function">
    <text evidence="10">Pectinolytic enzyme consist of four classes of enzymes: pectin lyase, polygalacturonase, pectin methylesterase and rhamnogalacturonase. Among pectinolytic enzymes, pectin lyase is the most important in depolymerization of pectin, since it cleaves internal glycosidic bonds of highly methylated pectins. Favors pectate, the anion, over pectin, the methyl ester.</text>
</comment>
<dbReference type="PANTHER" id="PTHR33407">
    <property type="entry name" value="PECTATE LYASE F-RELATED"/>
    <property type="match status" value="1"/>
</dbReference>
<name>A0A915DSF3_9BILA</name>
<comment type="catalytic activity">
    <reaction evidence="1">
        <text>Eliminative cleavage of (1-&gt;4)-alpha-D-galacturonan to give oligosaccharides with 4-deoxy-alpha-D-galact-4-enuronosyl groups at their non-reducing ends.</text>
        <dbReference type="EC" id="4.2.2.2"/>
    </reaction>
</comment>
<keyword evidence="13" id="KW-1185">Reference proteome</keyword>
<reference evidence="14" key="1">
    <citation type="submission" date="2022-11" db="UniProtKB">
        <authorList>
            <consortium name="WormBaseParasite"/>
        </authorList>
    </citation>
    <scope>IDENTIFICATION</scope>
</reference>
<evidence type="ECO:0000313" key="14">
    <source>
        <dbReference type="WBParaSite" id="jg23169"/>
    </source>
</evidence>
<evidence type="ECO:0000256" key="5">
    <source>
        <dbReference type="ARBA" id="ARBA00012272"/>
    </source>
</evidence>
<dbReference type="AlphaFoldDB" id="A0A915DSF3"/>
<protein>
    <recommendedName>
        <fullName evidence="11">Probable pectate lyase F</fullName>
        <ecNumber evidence="5">4.2.2.2</ecNumber>
    </recommendedName>
</protein>
<organism evidence="13 14">
    <name type="scientific">Ditylenchus dipsaci</name>
    <dbReference type="NCBI Taxonomy" id="166011"/>
    <lineage>
        <taxon>Eukaryota</taxon>
        <taxon>Metazoa</taxon>
        <taxon>Ecdysozoa</taxon>
        <taxon>Nematoda</taxon>
        <taxon>Chromadorea</taxon>
        <taxon>Rhabditida</taxon>
        <taxon>Tylenchina</taxon>
        <taxon>Tylenchomorpha</taxon>
        <taxon>Sphaerularioidea</taxon>
        <taxon>Anguinidae</taxon>
        <taxon>Anguininae</taxon>
        <taxon>Ditylenchus</taxon>
    </lineage>
</organism>
<feature type="chain" id="PRO_5037801674" description="Probable pectate lyase F" evidence="12">
    <location>
        <begin position="23"/>
        <end position="249"/>
    </location>
</feature>
<evidence type="ECO:0000256" key="3">
    <source>
        <dbReference type="ARBA" id="ARBA00004613"/>
    </source>
</evidence>
<dbReference type="InterPro" id="IPR011050">
    <property type="entry name" value="Pectin_lyase_fold/virulence"/>
</dbReference>
<dbReference type="Proteomes" id="UP000887574">
    <property type="component" value="Unplaced"/>
</dbReference>
<keyword evidence="7 12" id="KW-0732">Signal</keyword>
<evidence type="ECO:0000256" key="12">
    <source>
        <dbReference type="SAM" id="SignalP"/>
    </source>
</evidence>
<dbReference type="Gene3D" id="2.160.20.10">
    <property type="entry name" value="Single-stranded right-handed beta-helix, Pectin lyase-like"/>
    <property type="match status" value="1"/>
</dbReference>
<evidence type="ECO:0000256" key="11">
    <source>
        <dbReference type="ARBA" id="ARBA00039895"/>
    </source>
</evidence>
<feature type="signal peptide" evidence="12">
    <location>
        <begin position="1"/>
        <end position="22"/>
    </location>
</feature>
<evidence type="ECO:0000256" key="9">
    <source>
        <dbReference type="ARBA" id="ARBA00023239"/>
    </source>
</evidence>
<comment type="similarity">
    <text evidence="4">Belongs to the polysaccharide lyase 3 family.</text>
</comment>
<evidence type="ECO:0000256" key="7">
    <source>
        <dbReference type="ARBA" id="ARBA00022729"/>
    </source>
</evidence>